<gene>
    <name evidence="3" type="ORF">JOF53_008355</name>
</gene>
<evidence type="ECO:0000256" key="1">
    <source>
        <dbReference type="ARBA" id="ARBA00008791"/>
    </source>
</evidence>
<dbReference type="SUPFAM" id="SSF52402">
    <property type="entry name" value="Adenine nucleotide alpha hydrolases-like"/>
    <property type="match status" value="2"/>
</dbReference>
<name>A0ABS5ASC9_9PSEU</name>
<dbReference type="PANTHER" id="PTHR46268">
    <property type="entry name" value="STRESS RESPONSE PROTEIN NHAX"/>
    <property type="match status" value="1"/>
</dbReference>
<evidence type="ECO:0000313" key="4">
    <source>
        <dbReference type="Proteomes" id="UP001519363"/>
    </source>
</evidence>
<dbReference type="InterPro" id="IPR006015">
    <property type="entry name" value="Universal_stress_UspA"/>
</dbReference>
<sequence length="254" mass="27060">MAEQPVLVKVSASGDHLEVLRWAATEAVRRGHPLRLVHVTRRRGSEGPLVAARLWLRRWFPALRVSSESRSGDVAEELAEAATTAGLLVLGHHEPSAIAVLSLATCPAVAVPPARLWPATRVVVGVDGSERSAATLGFAFGQARHTGHRLEVVHCWPDPAAELTSHGERWLTLATLMSEHAGAHPDVASNLLLRDGDPVDALLRRAHRAALLVLGAGHHTAPALLGRVTRALLRQARCPVAVVRPAEVLAGGAR</sequence>
<protein>
    <submittedName>
        <fullName evidence="3">Nucleotide-binding universal stress UspA family protein</fullName>
    </submittedName>
</protein>
<dbReference type="RefSeq" id="WP_086786115.1">
    <property type="nucleotide sequence ID" value="NZ_JAGIOO010000001.1"/>
</dbReference>
<proteinExistence type="inferred from homology"/>
<feature type="domain" description="UspA" evidence="2">
    <location>
        <begin position="120"/>
        <end position="244"/>
    </location>
</feature>
<dbReference type="Proteomes" id="UP001519363">
    <property type="component" value="Unassembled WGS sequence"/>
</dbReference>
<evidence type="ECO:0000259" key="2">
    <source>
        <dbReference type="Pfam" id="PF00582"/>
    </source>
</evidence>
<accession>A0ABS5ASC9</accession>
<evidence type="ECO:0000313" key="3">
    <source>
        <dbReference type="EMBL" id="MBP2479483.1"/>
    </source>
</evidence>
<organism evidence="3 4">
    <name type="scientific">Crossiella equi</name>
    <dbReference type="NCBI Taxonomy" id="130796"/>
    <lineage>
        <taxon>Bacteria</taxon>
        <taxon>Bacillati</taxon>
        <taxon>Actinomycetota</taxon>
        <taxon>Actinomycetes</taxon>
        <taxon>Pseudonocardiales</taxon>
        <taxon>Pseudonocardiaceae</taxon>
        <taxon>Crossiella</taxon>
    </lineage>
</organism>
<dbReference type="PANTHER" id="PTHR46268:SF6">
    <property type="entry name" value="UNIVERSAL STRESS PROTEIN UP12"/>
    <property type="match status" value="1"/>
</dbReference>
<reference evidence="3 4" key="1">
    <citation type="submission" date="2021-03" db="EMBL/GenBank/DDBJ databases">
        <title>Sequencing the genomes of 1000 actinobacteria strains.</title>
        <authorList>
            <person name="Klenk H.-P."/>
        </authorList>
    </citation>
    <scope>NUCLEOTIDE SEQUENCE [LARGE SCALE GENOMIC DNA]</scope>
    <source>
        <strain evidence="3 4">DSM 44580</strain>
    </source>
</reference>
<dbReference type="Gene3D" id="3.40.50.12370">
    <property type="match status" value="1"/>
</dbReference>
<keyword evidence="4" id="KW-1185">Reference proteome</keyword>
<dbReference type="PRINTS" id="PR01438">
    <property type="entry name" value="UNVRSLSTRESS"/>
</dbReference>
<dbReference type="EMBL" id="JAGIOO010000001">
    <property type="protein sequence ID" value="MBP2479483.1"/>
    <property type="molecule type" value="Genomic_DNA"/>
</dbReference>
<dbReference type="Pfam" id="PF00582">
    <property type="entry name" value="Usp"/>
    <property type="match status" value="1"/>
</dbReference>
<dbReference type="InterPro" id="IPR006016">
    <property type="entry name" value="UspA"/>
</dbReference>
<comment type="similarity">
    <text evidence="1">Belongs to the universal stress protein A family.</text>
</comment>
<comment type="caution">
    <text evidence="3">The sequence shown here is derived from an EMBL/GenBank/DDBJ whole genome shotgun (WGS) entry which is preliminary data.</text>
</comment>